<dbReference type="OrthoDB" id="830908at2"/>
<dbReference type="RefSeq" id="WP_154280773.1">
    <property type="nucleotide sequence ID" value="NZ_JBHUJQ010000001.1"/>
</dbReference>
<keyword evidence="1" id="KW-0732">Signal</keyword>
<feature type="chain" id="PRO_5029748186" evidence="1">
    <location>
        <begin position="25"/>
        <end position="263"/>
    </location>
</feature>
<feature type="signal peptide" evidence="1">
    <location>
        <begin position="1"/>
        <end position="24"/>
    </location>
</feature>
<evidence type="ECO:0000313" key="3">
    <source>
        <dbReference type="Proteomes" id="UP000487757"/>
    </source>
</evidence>
<dbReference type="EMBL" id="WKKH01000013">
    <property type="protein sequence ID" value="MRX76535.1"/>
    <property type="molecule type" value="Genomic_DNA"/>
</dbReference>
<keyword evidence="3" id="KW-1185">Reference proteome</keyword>
<dbReference type="AlphaFoldDB" id="A0A7K0FYB8"/>
<proteinExistence type="predicted"/>
<reference evidence="2 3" key="1">
    <citation type="submission" date="2019-11" db="EMBL/GenBank/DDBJ databases">
        <title>Pedobacter petrophilus genome.</title>
        <authorList>
            <person name="Feldbauer M.J."/>
            <person name="Newman J.D."/>
        </authorList>
    </citation>
    <scope>NUCLEOTIDE SEQUENCE [LARGE SCALE GENOMIC DNA]</scope>
    <source>
        <strain evidence="2 3">LMG 29686</strain>
    </source>
</reference>
<name>A0A7K0FYB8_9SPHI</name>
<gene>
    <name evidence="2" type="ORF">GJU39_10570</name>
</gene>
<comment type="caution">
    <text evidence="2">The sequence shown here is derived from an EMBL/GenBank/DDBJ whole genome shotgun (WGS) entry which is preliminary data.</text>
</comment>
<accession>A0A7K0FYB8</accession>
<sequence length="263" mass="30139">MRNKLNIKYLLFSILLFMSASSFAQIQHEITVKIESGETIKKYKGEKLESLLVQMYAVNYGNALTFSKENNQIVISNAQEPNAIIKIEIKNKLLVRKLFYDEKLISSIEVINFNFNNLPKNSQISSTMVDGKTSSYVGKSLSENTEGFRMDKTYKLFARLTIPADLNEIDSVFNSIADFFSQEDALLKIYSGSYAEQTQPLMKAYLKTNGAGKIENGIIWTSKERENGHYEIYSKGKMIKTEIQNLKDFQESIMDYFEKNIPD</sequence>
<evidence type="ECO:0000256" key="1">
    <source>
        <dbReference type="SAM" id="SignalP"/>
    </source>
</evidence>
<organism evidence="2 3">
    <name type="scientific">Pedobacter petrophilus</name>
    <dbReference type="NCBI Taxonomy" id="1908241"/>
    <lineage>
        <taxon>Bacteria</taxon>
        <taxon>Pseudomonadati</taxon>
        <taxon>Bacteroidota</taxon>
        <taxon>Sphingobacteriia</taxon>
        <taxon>Sphingobacteriales</taxon>
        <taxon>Sphingobacteriaceae</taxon>
        <taxon>Pedobacter</taxon>
    </lineage>
</organism>
<evidence type="ECO:0000313" key="2">
    <source>
        <dbReference type="EMBL" id="MRX76535.1"/>
    </source>
</evidence>
<dbReference type="Proteomes" id="UP000487757">
    <property type="component" value="Unassembled WGS sequence"/>
</dbReference>
<protein>
    <submittedName>
        <fullName evidence="2">Uncharacterized protein</fullName>
    </submittedName>
</protein>